<sequence>MTLNHVPKLSQDNPTGCCPRFNPSEWDGKTFEFKDKPFVRFTVRSFFYIPLNMGSMITKVMQSVETSKASDKTENIMLSYDLSPWQSEHLLAVTQPVPGLENLQLSGSFLAKVFTGPFQDAPKWLAEMKNFVASKQKVVKKIYLNYTMCPKCSKYYGKNYVVAFAQI</sequence>
<dbReference type="Pfam" id="PF20603">
    <property type="entry name" value="Bact_hydrolase"/>
    <property type="match status" value="1"/>
</dbReference>
<dbReference type="Proteomes" id="UP000176191">
    <property type="component" value="Unassembled WGS sequence"/>
</dbReference>
<protein>
    <submittedName>
        <fullName evidence="1">Uncharacterized protein</fullName>
    </submittedName>
</protein>
<gene>
    <name evidence="1" type="ORF">A2228_00485</name>
</gene>
<dbReference type="EMBL" id="MFAK01000011">
    <property type="protein sequence ID" value="OGD75277.1"/>
    <property type="molecule type" value="Genomic_DNA"/>
</dbReference>
<name>A0A1F5F6K3_9BACT</name>
<dbReference type="InterPro" id="IPR046766">
    <property type="entry name" value="Bact_hydrolase"/>
</dbReference>
<comment type="caution">
    <text evidence="1">The sequence shown here is derived from an EMBL/GenBank/DDBJ whole genome shotgun (WGS) entry which is preliminary data.</text>
</comment>
<dbReference type="AlphaFoldDB" id="A0A1F5F6K3"/>
<accession>A0A1F5F6K3</accession>
<proteinExistence type="predicted"/>
<evidence type="ECO:0000313" key="2">
    <source>
        <dbReference type="Proteomes" id="UP000176191"/>
    </source>
</evidence>
<reference evidence="1 2" key="1">
    <citation type="journal article" date="2016" name="Nat. Commun.">
        <title>Thousands of microbial genomes shed light on interconnected biogeochemical processes in an aquifer system.</title>
        <authorList>
            <person name="Anantharaman K."/>
            <person name="Brown C.T."/>
            <person name="Hug L.A."/>
            <person name="Sharon I."/>
            <person name="Castelle C.J."/>
            <person name="Probst A.J."/>
            <person name="Thomas B.C."/>
            <person name="Singh A."/>
            <person name="Wilkins M.J."/>
            <person name="Karaoz U."/>
            <person name="Brodie E.L."/>
            <person name="Williams K.H."/>
            <person name="Hubbard S.S."/>
            <person name="Banfield J.F."/>
        </authorList>
    </citation>
    <scope>NUCLEOTIDE SEQUENCE [LARGE SCALE GENOMIC DNA]</scope>
</reference>
<evidence type="ECO:0000313" key="1">
    <source>
        <dbReference type="EMBL" id="OGD75277.1"/>
    </source>
</evidence>
<organism evidence="1 2">
    <name type="scientific">Candidatus Collierbacteria bacterium RIFOXYA2_FULL_46_10</name>
    <dbReference type="NCBI Taxonomy" id="1817726"/>
    <lineage>
        <taxon>Bacteria</taxon>
        <taxon>Candidatus Collieribacteriota</taxon>
    </lineage>
</organism>